<evidence type="ECO:0000256" key="8">
    <source>
        <dbReference type="ARBA" id="ARBA00022958"/>
    </source>
</evidence>
<feature type="region of interest" description="Disordered" evidence="14">
    <location>
        <begin position="1148"/>
        <end position="1242"/>
    </location>
</feature>
<dbReference type="Gene3D" id="1.10.287.70">
    <property type="match status" value="1"/>
</dbReference>
<keyword evidence="4" id="KW-0633">Potassium transport</keyword>
<feature type="transmembrane region" description="Helical" evidence="15">
    <location>
        <begin position="582"/>
        <end position="606"/>
    </location>
</feature>
<dbReference type="GO" id="GO:0005886">
    <property type="term" value="C:plasma membrane"/>
    <property type="evidence" value="ECO:0007669"/>
    <property type="project" value="UniProtKB-SubCell"/>
</dbReference>
<dbReference type="InterPro" id="IPR000700">
    <property type="entry name" value="PAS-assoc_C"/>
</dbReference>
<proteinExistence type="predicted"/>
<evidence type="ECO:0000256" key="6">
    <source>
        <dbReference type="ARBA" id="ARBA00022826"/>
    </source>
</evidence>
<feature type="compositionally biased region" description="Low complexity" evidence="14">
    <location>
        <begin position="1279"/>
        <end position="1297"/>
    </location>
</feature>
<feature type="domain" description="PAC" evidence="17">
    <location>
        <begin position="92"/>
        <end position="144"/>
    </location>
</feature>
<evidence type="ECO:0008006" key="20">
    <source>
        <dbReference type="Google" id="ProtNLM"/>
    </source>
</evidence>
<dbReference type="InterPro" id="IPR050818">
    <property type="entry name" value="KCNH_animal-type"/>
</dbReference>
<dbReference type="InterPro" id="IPR003967">
    <property type="entry name" value="K_chnl_volt-dep_ERG"/>
</dbReference>
<dbReference type="InterPro" id="IPR000014">
    <property type="entry name" value="PAS"/>
</dbReference>
<dbReference type="FunFam" id="3.30.450.20:FF:000001">
    <property type="entry name" value="Potassium voltage-gated channel subfamily H member 7"/>
    <property type="match status" value="1"/>
</dbReference>
<dbReference type="InterPro" id="IPR000595">
    <property type="entry name" value="cNMP-bd_dom"/>
</dbReference>
<dbReference type="FunFam" id="1.10.1200.260:FF:000001">
    <property type="entry name" value="Potassium voltage-gated channel subfamily H member 7"/>
    <property type="match status" value="1"/>
</dbReference>
<feature type="region of interest" description="Disordered" evidence="14">
    <location>
        <begin position="1056"/>
        <end position="1096"/>
    </location>
</feature>
<evidence type="ECO:0000256" key="14">
    <source>
        <dbReference type="SAM" id="MobiDB-lite"/>
    </source>
</evidence>
<feature type="compositionally biased region" description="Basic residues" evidence="14">
    <location>
        <begin position="930"/>
        <end position="940"/>
    </location>
</feature>
<keyword evidence="5 15" id="KW-0812">Transmembrane</keyword>
<dbReference type="InterPro" id="IPR001610">
    <property type="entry name" value="PAC"/>
</dbReference>
<evidence type="ECO:0000256" key="7">
    <source>
        <dbReference type="ARBA" id="ARBA00022882"/>
    </source>
</evidence>
<keyword evidence="6" id="KW-0631">Potassium channel</keyword>
<feature type="compositionally biased region" description="Polar residues" evidence="14">
    <location>
        <begin position="960"/>
        <end position="970"/>
    </location>
</feature>
<evidence type="ECO:0000259" key="16">
    <source>
        <dbReference type="PROSITE" id="PS50042"/>
    </source>
</evidence>
<feature type="compositionally biased region" description="Polar residues" evidence="14">
    <location>
        <begin position="1298"/>
        <end position="1326"/>
    </location>
</feature>
<dbReference type="Gene3D" id="2.60.120.10">
    <property type="entry name" value="Jelly Rolls"/>
    <property type="match status" value="1"/>
</dbReference>
<dbReference type="Pfam" id="PF00027">
    <property type="entry name" value="cNMP_binding"/>
    <property type="match status" value="1"/>
</dbReference>
<sequence>MPVRRGHVAPQNTFIDTIIRKFDGQNRNFIIANALVESCAIIFCNDGFCELSGYSRAELMQRPCSCVFLHGQGTSQEAIEEIQEALDQGEEHQVEITYYRKDGSSFLCSVLVAPVKNENEEVIMVIMNFEDISDISKAPSTSSVLPSETPSAASQSSMSLNTPMNKWKRARNNHRTFRLRLPSLYKQQKLQMADEGVNGDSVDMENSTFLSEAEGSMPLIELSHKDLNGQHGLGASPTQSTRSIHSDSFHATTEATTSSADSGIRRDMARLHQSQYSVGDRPLEGTSHFQEDEYRTPRIEYRNPVIRSPSNTSFSNQSGWSVRRASSLEGLESQREKQKQIQMEALVPGSRGGFAMSDSDLSRYKGDRLLNGSNMYDKDSSPTASTAAQNIYTPVASKVSQVLSLGPDVLPEYKLQSPRIHKWTILHYSPFKAVWDWIILLLVIYTAIVTPYNAAFLLKHPVEKAELDKDPESRSGTDRYNDPLTVIDLMVDVMFIIDILINFRTTYVNKNDEVVSNPGKIAVHYFKGWFLIDVVAAIPFDLLLFGGNDQQSTTLIGLLKTARLLRLVRVARKLDRYSEYGAAVLLLLMCTFALIAHWLACIWFAIGQAEKALDKNHNNIGWLDDLAKKTNLPYNETTIESKYITALYFTFSSLTSVGFGNVSPNTNSEKIFSICVMLIGSLMYASIFGNVSAIIQRLYSGTARYHTQMLRVKEFIRFHQIPNPLRQRLEEYFQHAWSYTNGIDMNMVLKSFPECLQADICLHLNRNLLNNCAAFKGASPGCLRAFSMKFKTTHAPPGDTLIHRGDVLSALYFICRGSIEILKDDMVLAILGKDDVFGENFCQYDTVGKSKCNVRALTYCDLHKILREDLLEILDMYPEFYHQFAKNLEITFVLRDEDIAAKGLDNENENSSDAEVKNQTGSKNVQDKNRQRKGRYQKKGSGKDATSVIGAQNRRKKFSQNRGGSSATLDSSDEECGTGILEFSPDMAGRDVTPAPEIVLQLEDHKRSGGHGGVGPFSAIAGSSTESEIYSSHGALSGVNSIVHAVTGARRFTSEHPTHMKRKARHYTVNPGATLSPINQETSYSQSTPDMTGNQPDILVEDVSSFVLPNSDIERRLDDLQHQMTRLECKVTSDMATILELLRKNYSHSLSGPTPLLANRPRQARPTLPRMWSGPRPHSPTATEPPSSNRADSSTSAGRTVAESEHTNSSVDGSRRGSFPKDLTGTASSDTSNTQVDGPFRRRHPETLLLSSMSDISIDSQTSLHIDDLETPPFLQKGSSISRTSTSPSPLSSPWQSAGTQTTEFPTVRTSPVTESPASSVRNTDV</sequence>
<evidence type="ECO:0000256" key="15">
    <source>
        <dbReference type="SAM" id="Phobius"/>
    </source>
</evidence>
<dbReference type="OrthoDB" id="432483at2759"/>
<dbReference type="PROSITE" id="PS50042">
    <property type="entry name" value="CNMP_BINDING_3"/>
    <property type="match status" value="1"/>
</dbReference>
<evidence type="ECO:0000313" key="19">
    <source>
        <dbReference type="Proteomes" id="UP000887568"/>
    </source>
</evidence>
<feature type="compositionally biased region" description="Polar residues" evidence="14">
    <location>
        <begin position="1180"/>
        <end position="1198"/>
    </location>
</feature>
<evidence type="ECO:0000313" key="18">
    <source>
        <dbReference type="EnsemblMetazoa" id="XP_038076430.1"/>
    </source>
</evidence>
<dbReference type="SUPFAM" id="SSF51206">
    <property type="entry name" value="cAMP-binding domain-like"/>
    <property type="match status" value="1"/>
</dbReference>
<keyword evidence="8" id="KW-0630">Potassium</keyword>
<dbReference type="InterPro" id="IPR035965">
    <property type="entry name" value="PAS-like_dom_sf"/>
</dbReference>
<dbReference type="SUPFAM" id="SSF81324">
    <property type="entry name" value="Voltage-gated potassium channels"/>
    <property type="match status" value="1"/>
</dbReference>
<evidence type="ECO:0000259" key="17">
    <source>
        <dbReference type="PROSITE" id="PS50113"/>
    </source>
</evidence>
<organism evidence="18 19">
    <name type="scientific">Patiria miniata</name>
    <name type="common">Bat star</name>
    <name type="synonym">Asterina miniata</name>
    <dbReference type="NCBI Taxonomy" id="46514"/>
    <lineage>
        <taxon>Eukaryota</taxon>
        <taxon>Metazoa</taxon>
        <taxon>Echinodermata</taxon>
        <taxon>Eleutherozoa</taxon>
        <taxon>Asterozoa</taxon>
        <taxon>Asteroidea</taxon>
        <taxon>Valvatacea</taxon>
        <taxon>Valvatida</taxon>
        <taxon>Asterinidae</taxon>
        <taxon>Patiria</taxon>
    </lineage>
</organism>
<evidence type="ECO:0000256" key="1">
    <source>
        <dbReference type="ARBA" id="ARBA00004651"/>
    </source>
</evidence>
<feature type="region of interest" description="Disordered" evidence="14">
    <location>
        <begin position="904"/>
        <end position="991"/>
    </location>
</feature>
<keyword evidence="7" id="KW-0851">Voltage-gated channel</keyword>
<feature type="region of interest" description="Disordered" evidence="14">
    <location>
        <begin position="1270"/>
        <end position="1326"/>
    </location>
</feature>
<dbReference type="GeneID" id="119744535"/>
<evidence type="ECO:0000256" key="11">
    <source>
        <dbReference type="ARBA" id="ARBA00023136"/>
    </source>
</evidence>
<comment type="subcellular location">
    <subcellularLocation>
        <location evidence="1">Cell membrane</location>
        <topology evidence="1">Multi-pass membrane protein</topology>
    </subcellularLocation>
</comment>
<dbReference type="Pfam" id="PF00520">
    <property type="entry name" value="Ion_trans"/>
    <property type="match status" value="1"/>
</dbReference>
<evidence type="ECO:0000256" key="5">
    <source>
        <dbReference type="ARBA" id="ARBA00022692"/>
    </source>
</evidence>
<accession>A0A914BKI1</accession>
<feature type="domain" description="Cyclic nucleotide-binding" evidence="16">
    <location>
        <begin position="774"/>
        <end position="874"/>
    </location>
</feature>
<dbReference type="EnsemblMetazoa" id="XM_038220502.1">
    <property type="protein sequence ID" value="XP_038076430.1"/>
    <property type="gene ID" value="LOC119744535"/>
</dbReference>
<comment type="catalytic activity">
    <reaction evidence="13">
        <text>K(+)(in) = K(+)(out)</text>
        <dbReference type="Rhea" id="RHEA:29463"/>
        <dbReference type="ChEBI" id="CHEBI:29103"/>
    </reaction>
</comment>
<feature type="transmembrane region" description="Helical" evidence="15">
    <location>
        <begin position="434"/>
        <end position="458"/>
    </location>
</feature>
<evidence type="ECO:0000256" key="4">
    <source>
        <dbReference type="ARBA" id="ARBA00022538"/>
    </source>
</evidence>
<name>A0A914BKI1_PATMI</name>
<dbReference type="RefSeq" id="XP_038076430.1">
    <property type="nucleotide sequence ID" value="XM_038220502.1"/>
</dbReference>
<dbReference type="CDD" id="cd00130">
    <property type="entry name" value="PAS"/>
    <property type="match status" value="1"/>
</dbReference>
<protein>
    <recommendedName>
        <fullName evidence="20">Ether-a-go-go-related gene potassium channel 1</fullName>
    </recommendedName>
</protein>
<evidence type="ECO:0000256" key="3">
    <source>
        <dbReference type="ARBA" id="ARBA00022475"/>
    </source>
</evidence>
<dbReference type="InterPro" id="IPR005821">
    <property type="entry name" value="Ion_trans_dom"/>
</dbReference>
<dbReference type="GO" id="GO:0042391">
    <property type="term" value="P:regulation of membrane potential"/>
    <property type="evidence" value="ECO:0007669"/>
    <property type="project" value="TreeGrafter"/>
</dbReference>
<dbReference type="PRINTS" id="PR01470">
    <property type="entry name" value="ERGCHANNEL"/>
</dbReference>
<evidence type="ECO:0000256" key="12">
    <source>
        <dbReference type="ARBA" id="ARBA00023303"/>
    </source>
</evidence>
<dbReference type="PANTHER" id="PTHR10217">
    <property type="entry name" value="VOLTAGE AND LIGAND GATED POTASSIUM CHANNEL"/>
    <property type="match status" value="1"/>
</dbReference>
<feature type="compositionally biased region" description="Polar residues" evidence="14">
    <location>
        <begin position="1225"/>
        <end position="1236"/>
    </location>
</feature>
<keyword evidence="10" id="KW-0406">Ion transport</keyword>
<keyword evidence="19" id="KW-1185">Reference proteome</keyword>
<evidence type="ECO:0000256" key="13">
    <source>
        <dbReference type="ARBA" id="ARBA00034430"/>
    </source>
</evidence>
<dbReference type="NCBIfam" id="TIGR00229">
    <property type="entry name" value="sensory_box"/>
    <property type="match status" value="1"/>
</dbReference>
<keyword evidence="9 15" id="KW-1133">Transmembrane helix</keyword>
<dbReference type="OMA" id="CHNRHAS"/>
<feature type="compositionally biased region" description="Low complexity" evidence="14">
    <location>
        <begin position="251"/>
        <end position="261"/>
    </location>
</feature>
<dbReference type="SMART" id="SM00100">
    <property type="entry name" value="cNMP"/>
    <property type="match status" value="1"/>
</dbReference>
<reference evidence="18" key="1">
    <citation type="submission" date="2022-11" db="UniProtKB">
        <authorList>
            <consortium name="EnsemblMetazoa"/>
        </authorList>
    </citation>
    <scope>IDENTIFICATION</scope>
</reference>
<dbReference type="SMART" id="SM00086">
    <property type="entry name" value="PAC"/>
    <property type="match status" value="1"/>
</dbReference>
<dbReference type="InterPro" id="IPR018490">
    <property type="entry name" value="cNMP-bd_dom_sf"/>
</dbReference>
<dbReference type="Gene3D" id="1.10.1200.260">
    <property type="match status" value="1"/>
</dbReference>
<evidence type="ECO:0000256" key="2">
    <source>
        <dbReference type="ARBA" id="ARBA00022448"/>
    </source>
</evidence>
<dbReference type="PROSITE" id="PS50113">
    <property type="entry name" value="PAC"/>
    <property type="match status" value="1"/>
</dbReference>
<dbReference type="InterPro" id="IPR003938">
    <property type="entry name" value="K_chnl_volt-dep_EAG/ELK/ERG"/>
</dbReference>
<dbReference type="FunFam" id="2.60.120.10:FF:000011">
    <property type="entry name" value="Potassium channel, voltage-gated eag-related subfamily H, member 7"/>
    <property type="match status" value="1"/>
</dbReference>
<evidence type="ECO:0000256" key="9">
    <source>
        <dbReference type="ARBA" id="ARBA00022989"/>
    </source>
</evidence>
<feature type="compositionally biased region" description="Polar residues" evidence="14">
    <location>
        <begin position="1071"/>
        <end position="1095"/>
    </location>
</feature>
<dbReference type="CDD" id="cd00038">
    <property type="entry name" value="CAP_ED"/>
    <property type="match status" value="1"/>
</dbReference>
<feature type="transmembrane region" description="Helical" evidence="15">
    <location>
        <begin position="643"/>
        <end position="662"/>
    </location>
</feature>
<dbReference type="GO" id="GO:0005242">
    <property type="term" value="F:inward rectifier potassium channel activity"/>
    <property type="evidence" value="ECO:0007669"/>
    <property type="project" value="TreeGrafter"/>
</dbReference>
<feature type="region of interest" description="Disordered" evidence="14">
    <location>
        <begin position="138"/>
        <end position="161"/>
    </location>
</feature>
<keyword evidence="2" id="KW-0813">Transport</keyword>
<dbReference type="FunFam" id="1.10.287.70:FF:000020">
    <property type="entry name" value="Potassium channel, voltage-gated eag-related subfamily H, member 7"/>
    <property type="match status" value="1"/>
</dbReference>
<dbReference type="InterPro" id="IPR014710">
    <property type="entry name" value="RmlC-like_jellyroll"/>
</dbReference>
<keyword evidence="12" id="KW-0407">Ion channel</keyword>
<evidence type="ECO:0000256" key="10">
    <source>
        <dbReference type="ARBA" id="ARBA00023065"/>
    </source>
</evidence>
<feature type="region of interest" description="Disordered" evidence="14">
    <location>
        <begin position="229"/>
        <end position="261"/>
    </location>
</feature>
<feature type="transmembrane region" description="Helical" evidence="15">
    <location>
        <begin position="674"/>
        <end position="695"/>
    </location>
</feature>
<dbReference type="PANTHER" id="PTHR10217:SF548">
    <property type="entry name" value="GH12235P"/>
    <property type="match status" value="1"/>
</dbReference>
<dbReference type="PRINTS" id="PR01463">
    <property type="entry name" value="EAGCHANLFMLY"/>
</dbReference>
<keyword evidence="11 15" id="KW-0472">Membrane</keyword>
<dbReference type="Gene3D" id="3.30.450.20">
    <property type="entry name" value="PAS domain"/>
    <property type="match status" value="1"/>
</dbReference>
<dbReference type="Pfam" id="PF13426">
    <property type="entry name" value="PAS_9"/>
    <property type="match status" value="1"/>
</dbReference>
<dbReference type="Proteomes" id="UP000887568">
    <property type="component" value="Unplaced"/>
</dbReference>
<keyword evidence="3" id="KW-1003">Cell membrane</keyword>
<feature type="compositionally biased region" description="Polar residues" evidence="14">
    <location>
        <begin position="913"/>
        <end position="924"/>
    </location>
</feature>
<dbReference type="GO" id="GO:0034702">
    <property type="term" value="C:monoatomic ion channel complex"/>
    <property type="evidence" value="ECO:0007669"/>
    <property type="project" value="UniProtKB-KW"/>
</dbReference>
<dbReference type="SUPFAM" id="SSF55785">
    <property type="entry name" value="PYP-like sensor domain (PAS domain)"/>
    <property type="match status" value="1"/>
</dbReference>